<dbReference type="Pfam" id="PF14479">
    <property type="entry name" value="HeLo"/>
    <property type="match status" value="1"/>
</dbReference>
<evidence type="ECO:0000313" key="3">
    <source>
        <dbReference type="Proteomes" id="UP000799441"/>
    </source>
</evidence>
<evidence type="ECO:0000259" key="1">
    <source>
        <dbReference type="Pfam" id="PF14479"/>
    </source>
</evidence>
<dbReference type="AlphaFoldDB" id="A0A9P4QF43"/>
<dbReference type="InterPro" id="IPR038305">
    <property type="entry name" value="HeLo_sf"/>
</dbReference>
<dbReference type="Gene3D" id="1.20.120.1020">
    <property type="entry name" value="Prion-inhibition and propagation, HeLo domain"/>
    <property type="match status" value="1"/>
</dbReference>
<dbReference type="OrthoDB" id="20872at2759"/>
<feature type="domain" description="Prion-inhibition and propagation HeLo" evidence="1">
    <location>
        <begin position="6"/>
        <end position="193"/>
    </location>
</feature>
<sequence>MAEPFGIVSGAVGIATAFSACVECFNYVQIGRHFGKDFQTELLTLSMLRLRLTRWGEAVHVYDDPQLGNPTATPTEVSTAKDAIFQMLVLFADSEKVSKKYRLPASGSTDLSVYTDQDLAKGLATLDNQMRNLAAQRQKRASLFKLASWAIYKKEHFVELTDNITKLLDHLEALFPASSDRSALASREVDVLTEDSNAAQTTETLEVLKALSAKVDADLERETEKRAAGAISIGQMEGGDRLMLNQGDTVLSGWKDTGGKLPSGGDIKINSLRFKDDGKINVGSTYGGEKHSFWG</sequence>
<protein>
    <recommendedName>
        <fullName evidence="1">Prion-inhibition and propagation HeLo domain-containing protein</fullName>
    </recommendedName>
</protein>
<dbReference type="InterPro" id="IPR029498">
    <property type="entry name" value="HeLo_dom"/>
</dbReference>
<keyword evidence="3" id="KW-1185">Reference proteome</keyword>
<proteinExistence type="predicted"/>
<name>A0A9P4QF43_9PEZI</name>
<comment type="caution">
    <text evidence="2">The sequence shown here is derived from an EMBL/GenBank/DDBJ whole genome shotgun (WGS) entry which is preliminary data.</text>
</comment>
<evidence type="ECO:0000313" key="2">
    <source>
        <dbReference type="EMBL" id="KAF2726123.1"/>
    </source>
</evidence>
<reference evidence="2" key="1">
    <citation type="journal article" date="2020" name="Stud. Mycol.">
        <title>101 Dothideomycetes genomes: a test case for predicting lifestyles and emergence of pathogens.</title>
        <authorList>
            <person name="Haridas S."/>
            <person name="Albert R."/>
            <person name="Binder M."/>
            <person name="Bloem J."/>
            <person name="Labutti K."/>
            <person name="Salamov A."/>
            <person name="Andreopoulos B."/>
            <person name="Baker S."/>
            <person name="Barry K."/>
            <person name="Bills G."/>
            <person name="Bluhm B."/>
            <person name="Cannon C."/>
            <person name="Castanera R."/>
            <person name="Culley D."/>
            <person name="Daum C."/>
            <person name="Ezra D."/>
            <person name="Gonzalez J."/>
            <person name="Henrissat B."/>
            <person name="Kuo A."/>
            <person name="Liang C."/>
            <person name="Lipzen A."/>
            <person name="Lutzoni F."/>
            <person name="Magnuson J."/>
            <person name="Mondo S."/>
            <person name="Nolan M."/>
            <person name="Ohm R."/>
            <person name="Pangilinan J."/>
            <person name="Park H.-J."/>
            <person name="Ramirez L."/>
            <person name="Alfaro M."/>
            <person name="Sun H."/>
            <person name="Tritt A."/>
            <person name="Yoshinaga Y."/>
            <person name="Zwiers L.-H."/>
            <person name="Turgeon B."/>
            <person name="Goodwin S."/>
            <person name="Spatafora J."/>
            <person name="Crous P."/>
            <person name="Grigoriev I."/>
        </authorList>
    </citation>
    <scope>NUCLEOTIDE SEQUENCE</scope>
    <source>
        <strain evidence="2">CBS 116435</strain>
    </source>
</reference>
<dbReference type="Proteomes" id="UP000799441">
    <property type="component" value="Unassembled WGS sequence"/>
</dbReference>
<dbReference type="PANTHER" id="PTHR37542:SF3">
    <property type="entry name" value="PRION-INHIBITION AND PROPAGATION HELO DOMAIN-CONTAINING PROTEIN"/>
    <property type="match status" value="1"/>
</dbReference>
<accession>A0A9P4QF43</accession>
<organism evidence="2 3">
    <name type="scientific">Polychaeton citri CBS 116435</name>
    <dbReference type="NCBI Taxonomy" id="1314669"/>
    <lineage>
        <taxon>Eukaryota</taxon>
        <taxon>Fungi</taxon>
        <taxon>Dikarya</taxon>
        <taxon>Ascomycota</taxon>
        <taxon>Pezizomycotina</taxon>
        <taxon>Dothideomycetes</taxon>
        <taxon>Dothideomycetidae</taxon>
        <taxon>Capnodiales</taxon>
        <taxon>Capnodiaceae</taxon>
        <taxon>Polychaeton</taxon>
    </lineage>
</organism>
<gene>
    <name evidence="2" type="ORF">K431DRAFT_342366</name>
</gene>
<dbReference type="EMBL" id="MU003765">
    <property type="protein sequence ID" value="KAF2726123.1"/>
    <property type="molecule type" value="Genomic_DNA"/>
</dbReference>
<dbReference type="PANTHER" id="PTHR37542">
    <property type="entry name" value="HELO DOMAIN-CONTAINING PROTEIN-RELATED"/>
    <property type="match status" value="1"/>
</dbReference>